<dbReference type="SUPFAM" id="SSF53335">
    <property type="entry name" value="S-adenosyl-L-methionine-dependent methyltransferases"/>
    <property type="match status" value="1"/>
</dbReference>
<evidence type="ECO:0000256" key="2">
    <source>
        <dbReference type="ARBA" id="ARBA00022679"/>
    </source>
</evidence>
<dbReference type="EMBL" id="JAAIUW010000004">
    <property type="protein sequence ID" value="KAF7833945.1"/>
    <property type="molecule type" value="Genomic_DNA"/>
</dbReference>
<accession>A0A834WWA4</accession>
<feature type="domain" description="O-methyltransferase dimerisation" evidence="8">
    <location>
        <begin position="19"/>
        <end position="101"/>
    </location>
</feature>
<evidence type="ECO:0000259" key="8">
    <source>
        <dbReference type="Pfam" id="PF08100"/>
    </source>
</evidence>
<evidence type="ECO:0000313" key="9">
    <source>
        <dbReference type="EMBL" id="KAF7833945.1"/>
    </source>
</evidence>
<organism evidence="9 10">
    <name type="scientific">Senna tora</name>
    <dbReference type="NCBI Taxonomy" id="362788"/>
    <lineage>
        <taxon>Eukaryota</taxon>
        <taxon>Viridiplantae</taxon>
        <taxon>Streptophyta</taxon>
        <taxon>Embryophyta</taxon>
        <taxon>Tracheophyta</taxon>
        <taxon>Spermatophyta</taxon>
        <taxon>Magnoliopsida</taxon>
        <taxon>eudicotyledons</taxon>
        <taxon>Gunneridae</taxon>
        <taxon>Pentapetalae</taxon>
        <taxon>rosids</taxon>
        <taxon>fabids</taxon>
        <taxon>Fabales</taxon>
        <taxon>Fabaceae</taxon>
        <taxon>Caesalpinioideae</taxon>
        <taxon>Cassia clade</taxon>
        <taxon>Senna</taxon>
    </lineage>
</organism>
<dbReference type="OrthoDB" id="2410195at2759"/>
<dbReference type="InterPro" id="IPR036388">
    <property type="entry name" value="WH-like_DNA-bd_sf"/>
</dbReference>
<keyword evidence="1 9" id="KW-0489">Methyltransferase</keyword>
<dbReference type="PANTHER" id="PTHR11746">
    <property type="entry name" value="O-METHYLTRANSFERASE"/>
    <property type="match status" value="1"/>
</dbReference>
<dbReference type="GO" id="GO:0033800">
    <property type="term" value="F:isoflavone 7-O-methyltransferase activity"/>
    <property type="evidence" value="ECO:0007669"/>
    <property type="project" value="UniProtKB-EC"/>
</dbReference>
<evidence type="ECO:0000256" key="6">
    <source>
        <dbReference type="PIRSR" id="PIRSR005739-1"/>
    </source>
</evidence>
<dbReference type="Pfam" id="PF08100">
    <property type="entry name" value="Dimerisation"/>
    <property type="match status" value="1"/>
</dbReference>
<dbReference type="PROSITE" id="PS51683">
    <property type="entry name" value="SAM_OMT_II"/>
    <property type="match status" value="1"/>
</dbReference>
<dbReference type="GO" id="GO:0009717">
    <property type="term" value="P:isoflavonoid biosynthetic process"/>
    <property type="evidence" value="ECO:0007669"/>
    <property type="project" value="UniProtKB-ARBA"/>
</dbReference>
<evidence type="ECO:0000256" key="5">
    <source>
        <dbReference type="ARBA" id="ARBA00066355"/>
    </source>
</evidence>
<feature type="active site" description="Proton acceptor" evidence="6">
    <location>
        <position position="257"/>
    </location>
</feature>
<keyword evidence="3" id="KW-0949">S-adenosyl-L-methionine</keyword>
<dbReference type="GO" id="GO:0032259">
    <property type="term" value="P:methylation"/>
    <property type="evidence" value="ECO:0007669"/>
    <property type="project" value="UniProtKB-KW"/>
</dbReference>
<keyword evidence="2 9" id="KW-0808">Transferase</keyword>
<dbReference type="FunFam" id="1.10.10.10:FF:000213">
    <property type="entry name" value="Coniferyl alcohol 9-O-methyltransferase"/>
    <property type="match status" value="1"/>
</dbReference>
<dbReference type="Gene3D" id="1.10.10.10">
    <property type="entry name" value="Winged helix-like DNA-binding domain superfamily/Winged helix DNA-binding domain"/>
    <property type="match status" value="1"/>
</dbReference>
<dbReference type="Proteomes" id="UP000634136">
    <property type="component" value="Unassembled WGS sequence"/>
</dbReference>
<reference evidence="9" key="1">
    <citation type="submission" date="2020-09" db="EMBL/GenBank/DDBJ databases">
        <title>Genome-Enabled Discovery of Anthraquinone Biosynthesis in Senna tora.</title>
        <authorList>
            <person name="Kang S.-H."/>
            <person name="Pandey R.P."/>
            <person name="Lee C.-M."/>
            <person name="Sim J.-S."/>
            <person name="Jeong J.-T."/>
            <person name="Choi B.-S."/>
            <person name="Jung M."/>
            <person name="Ginzburg D."/>
            <person name="Zhao K."/>
            <person name="Won S.Y."/>
            <person name="Oh T.-J."/>
            <person name="Yu Y."/>
            <person name="Kim N.-H."/>
            <person name="Lee O.R."/>
            <person name="Lee T.-H."/>
            <person name="Bashyal P."/>
            <person name="Kim T.-S."/>
            <person name="Lee W.-H."/>
            <person name="Kawkins C."/>
            <person name="Kim C.-K."/>
            <person name="Kim J.S."/>
            <person name="Ahn B.O."/>
            <person name="Rhee S.Y."/>
            <person name="Sohng J.K."/>
        </authorList>
    </citation>
    <scope>NUCLEOTIDE SEQUENCE</scope>
    <source>
        <tissue evidence="9">Leaf</tissue>
    </source>
</reference>
<dbReference type="GO" id="GO:0046983">
    <property type="term" value="F:protein dimerization activity"/>
    <property type="evidence" value="ECO:0007669"/>
    <property type="project" value="InterPro"/>
</dbReference>
<dbReference type="FunFam" id="3.40.50.150:FF:000057">
    <property type="entry name" value="O-methyltransferase ZRP4"/>
    <property type="match status" value="1"/>
</dbReference>
<dbReference type="InterPro" id="IPR016461">
    <property type="entry name" value="COMT-like"/>
</dbReference>
<dbReference type="PIRSF" id="PIRSF005739">
    <property type="entry name" value="O-mtase"/>
    <property type="match status" value="1"/>
</dbReference>
<dbReference type="InterPro" id="IPR029063">
    <property type="entry name" value="SAM-dependent_MTases_sf"/>
</dbReference>
<keyword evidence="10" id="KW-1185">Reference proteome</keyword>
<evidence type="ECO:0000259" key="7">
    <source>
        <dbReference type="Pfam" id="PF00891"/>
    </source>
</evidence>
<dbReference type="Pfam" id="PF00891">
    <property type="entry name" value="Methyltransf_2"/>
    <property type="match status" value="1"/>
</dbReference>
<proteinExistence type="predicted"/>
<evidence type="ECO:0000256" key="1">
    <source>
        <dbReference type="ARBA" id="ARBA00022603"/>
    </source>
</evidence>
<sequence>MESQSKEHAIVLESQAHVWNHMLSFINSMSLKCAIDLGIPDIIHKHGKPMSLPQLISSLQIHPSKAPNIHRLMRLLTHSGFFTLHSDGYVLTHPCTLLLKDNPLSAVPFFLSMLDPMLTKPWYELGKWFQQGNDGDKTTPFEAAHGRAFWEYAWHVPRLYKLFDETLVNDSRMVGGVVVEKCKGVFEGLESLVDVGGGSGTMAKAIAQEFPKMECIVFDSPYVVGELKGSGNLKFVQGDMFQAIPPSDGLMLKWSLHDWNDEECLKILKKCKEAIVSKGKGGKLIIIDMVVDDEKGDYESIQTQLLFDLLTMVVLCGKERTEKEWANLFSSAGFSSYKITPVLGVRSLIEVYP</sequence>
<evidence type="ECO:0000256" key="3">
    <source>
        <dbReference type="ARBA" id="ARBA00022691"/>
    </source>
</evidence>
<dbReference type="AlphaFoldDB" id="A0A834WWA4"/>
<dbReference type="Gene3D" id="3.40.50.150">
    <property type="entry name" value="Vaccinia Virus protein VP39"/>
    <property type="match status" value="1"/>
</dbReference>
<evidence type="ECO:0000313" key="10">
    <source>
        <dbReference type="Proteomes" id="UP000634136"/>
    </source>
</evidence>
<comment type="caution">
    <text evidence="9">The sequence shown here is derived from an EMBL/GenBank/DDBJ whole genome shotgun (WGS) entry which is preliminary data.</text>
</comment>
<dbReference type="InterPro" id="IPR012967">
    <property type="entry name" value="COMT_dimerisation"/>
</dbReference>
<name>A0A834WWA4_9FABA</name>
<dbReference type="EC" id="2.1.1.150" evidence="5"/>
<gene>
    <name evidence="9" type="ORF">G2W53_008804</name>
</gene>
<protein>
    <recommendedName>
        <fullName evidence="5">isoflavone 7-O-methyltransferase</fullName>
        <ecNumber evidence="5">2.1.1.150</ecNumber>
    </recommendedName>
</protein>
<dbReference type="SUPFAM" id="SSF46785">
    <property type="entry name" value="Winged helix' DNA-binding domain"/>
    <property type="match status" value="1"/>
</dbReference>
<evidence type="ECO:0000256" key="4">
    <source>
        <dbReference type="ARBA" id="ARBA00050968"/>
    </source>
</evidence>
<comment type="catalytic activity">
    <reaction evidence="4">
        <text>a 7-hydroxyisoflavone + S-adenosyl-L-methionine = a 7-methoxyisoflavone + S-adenosyl-L-homocysteine + H(+)</text>
        <dbReference type="Rhea" id="RHEA:17933"/>
        <dbReference type="ChEBI" id="CHEBI:15378"/>
        <dbReference type="ChEBI" id="CHEBI:55465"/>
        <dbReference type="ChEBI" id="CHEBI:57856"/>
        <dbReference type="ChEBI" id="CHEBI:59789"/>
        <dbReference type="ChEBI" id="CHEBI:140356"/>
        <dbReference type="EC" id="2.1.1.150"/>
    </reaction>
</comment>
<dbReference type="CDD" id="cd02440">
    <property type="entry name" value="AdoMet_MTases"/>
    <property type="match status" value="1"/>
</dbReference>
<feature type="domain" description="O-methyltransferase C-terminal" evidence="7">
    <location>
        <begin position="122"/>
        <end position="335"/>
    </location>
</feature>
<dbReference type="InterPro" id="IPR036390">
    <property type="entry name" value="WH_DNA-bd_sf"/>
</dbReference>
<dbReference type="InterPro" id="IPR001077">
    <property type="entry name" value="COMT_C"/>
</dbReference>